<keyword evidence="5" id="KW-0064">Aspartyl protease</keyword>
<evidence type="ECO:0000256" key="1">
    <source>
        <dbReference type="ARBA" id="ARBA00004236"/>
    </source>
</evidence>
<comment type="caution">
    <text evidence="15">The sequence shown here is derived from an EMBL/GenBank/DDBJ whole genome shotgun (WGS) entry which is preliminary data.</text>
</comment>
<dbReference type="PANTHER" id="PTHR47966:SF75">
    <property type="entry name" value="ENDOPEPTIDASE (CTSD), PUTATIVE (AFU_ORTHOLOGUE AFUA_4G07040)-RELATED"/>
    <property type="match status" value="1"/>
</dbReference>
<feature type="active site" evidence="10">
    <location>
        <position position="317"/>
    </location>
</feature>
<evidence type="ECO:0000256" key="11">
    <source>
        <dbReference type="PIRSR" id="PIRSR601461-2"/>
    </source>
</evidence>
<protein>
    <submittedName>
        <fullName evidence="15">Acid protease</fullName>
    </submittedName>
</protein>
<feature type="compositionally biased region" description="Low complexity" evidence="12">
    <location>
        <begin position="474"/>
        <end position="488"/>
    </location>
</feature>
<evidence type="ECO:0000256" key="6">
    <source>
        <dbReference type="ARBA" id="ARBA00022801"/>
    </source>
</evidence>
<evidence type="ECO:0000256" key="7">
    <source>
        <dbReference type="ARBA" id="ARBA00023136"/>
    </source>
</evidence>
<feature type="signal peptide" evidence="13">
    <location>
        <begin position="1"/>
        <end position="23"/>
    </location>
</feature>
<evidence type="ECO:0000313" key="15">
    <source>
        <dbReference type="EMBL" id="KAF1849590.1"/>
    </source>
</evidence>
<organism evidence="15 16">
    <name type="scientific">Cucurbitaria berberidis CBS 394.84</name>
    <dbReference type="NCBI Taxonomy" id="1168544"/>
    <lineage>
        <taxon>Eukaryota</taxon>
        <taxon>Fungi</taxon>
        <taxon>Dikarya</taxon>
        <taxon>Ascomycota</taxon>
        <taxon>Pezizomycotina</taxon>
        <taxon>Dothideomycetes</taxon>
        <taxon>Pleosporomycetidae</taxon>
        <taxon>Pleosporales</taxon>
        <taxon>Pleosporineae</taxon>
        <taxon>Cucurbitariaceae</taxon>
        <taxon>Cucurbitaria</taxon>
    </lineage>
</organism>
<dbReference type="Gene3D" id="2.40.70.10">
    <property type="entry name" value="Acid Proteases"/>
    <property type="match status" value="2"/>
</dbReference>
<feature type="active site" evidence="10">
    <location>
        <position position="128"/>
    </location>
</feature>
<feature type="compositionally biased region" description="Polar residues" evidence="12">
    <location>
        <begin position="460"/>
        <end position="473"/>
    </location>
</feature>
<evidence type="ECO:0000256" key="3">
    <source>
        <dbReference type="ARBA" id="ARBA00022475"/>
    </source>
</evidence>
<comment type="similarity">
    <text evidence="2">Belongs to the peptidase A1 family.</text>
</comment>
<dbReference type="Pfam" id="PF00026">
    <property type="entry name" value="Asp"/>
    <property type="match status" value="1"/>
</dbReference>
<keyword evidence="16" id="KW-1185">Reference proteome</keyword>
<comment type="subcellular location">
    <subcellularLocation>
        <location evidence="1">Cell membrane</location>
    </subcellularLocation>
</comment>
<evidence type="ECO:0000256" key="2">
    <source>
        <dbReference type="ARBA" id="ARBA00007447"/>
    </source>
</evidence>
<evidence type="ECO:0000256" key="8">
    <source>
        <dbReference type="ARBA" id="ARBA00023180"/>
    </source>
</evidence>
<feature type="compositionally biased region" description="Low complexity" evidence="12">
    <location>
        <begin position="35"/>
        <end position="44"/>
    </location>
</feature>
<keyword evidence="13" id="KW-0732">Signal</keyword>
<dbReference type="Proteomes" id="UP000800039">
    <property type="component" value="Unassembled WGS sequence"/>
</dbReference>
<keyword evidence="9" id="KW-0449">Lipoprotein</keyword>
<keyword evidence="7" id="KW-0472">Membrane</keyword>
<evidence type="ECO:0000256" key="5">
    <source>
        <dbReference type="ARBA" id="ARBA00022750"/>
    </source>
</evidence>
<keyword evidence="4 15" id="KW-0645">Protease</keyword>
<dbReference type="InterPro" id="IPR034164">
    <property type="entry name" value="Pepsin-like_dom"/>
</dbReference>
<dbReference type="FunFam" id="2.40.70.10:FF:000060">
    <property type="entry name" value="Aspartic-type endopeptidase ctsD"/>
    <property type="match status" value="1"/>
</dbReference>
<keyword evidence="8" id="KW-0325">Glycoprotein</keyword>
<dbReference type="InterPro" id="IPR001461">
    <property type="entry name" value="Aspartic_peptidase_A1"/>
</dbReference>
<accession>A0A9P4LC16</accession>
<feature type="disulfide bond" evidence="11">
    <location>
        <begin position="141"/>
        <end position="146"/>
    </location>
</feature>
<dbReference type="AlphaFoldDB" id="A0A9P4LC16"/>
<dbReference type="InterPro" id="IPR033121">
    <property type="entry name" value="PEPTIDASE_A1"/>
</dbReference>
<feature type="compositionally biased region" description="Low complexity" evidence="12">
    <location>
        <begin position="54"/>
        <end position="63"/>
    </location>
</feature>
<feature type="chain" id="PRO_5040485077" evidence="13">
    <location>
        <begin position="24"/>
        <end position="524"/>
    </location>
</feature>
<feature type="region of interest" description="Disordered" evidence="12">
    <location>
        <begin position="31"/>
        <end position="68"/>
    </location>
</feature>
<feature type="region of interest" description="Disordered" evidence="12">
    <location>
        <begin position="428"/>
        <end position="503"/>
    </location>
</feature>
<dbReference type="RefSeq" id="XP_040792153.1">
    <property type="nucleotide sequence ID" value="XM_040931440.1"/>
</dbReference>
<gene>
    <name evidence="15" type="ORF">K460DRAFT_349767</name>
</gene>
<proteinExistence type="inferred from homology"/>
<reference evidence="15" key="1">
    <citation type="submission" date="2020-01" db="EMBL/GenBank/DDBJ databases">
        <authorList>
            <consortium name="DOE Joint Genome Institute"/>
            <person name="Haridas S."/>
            <person name="Albert R."/>
            <person name="Binder M."/>
            <person name="Bloem J."/>
            <person name="Labutti K."/>
            <person name="Salamov A."/>
            <person name="Andreopoulos B."/>
            <person name="Baker S.E."/>
            <person name="Barry K."/>
            <person name="Bills G."/>
            <person name="Bluhm B.H."/>
            <person name="Cannon C."/>
            <person name="Castanera R."/>
            <person name="Culley D.E."/>
            <person name="Daum C."/>
            <person name="Ezra D."/>
            <person name="Gonzalez J.B."/>
            <person name="Henrissat B."/>
            <person name="Kuo A."/>
            <person name="Liang C."/>
            <person name="Lipzen A."/>
            <person name="Lutzoni F."/>
            <person name="Magnuson J."/>
            <person name="Mondo S."/>
            <person name="Nolan M."/>
            <person name="Ohm R."/>
            <person name="Pangilinan J."/>
            <person name="Park H.-J."/>
            <person name="Ramirez L."/>
            <person name="Alfaro M."/>
            <person name="Sun H."/>
            <person name="Tritt A."/>
            <person name="Yoshinaga Y."/>
            <person name="Zwiers L.-H."/>
            <person name="Turgeon B.G."/>
            <person name="Goodwin S.B."/>
            <person name="Spatafora J.W."/>
            <person name="Crous P.W."/>
            <person name="Grigoriev I.V."/>
        </authorList>
    </citation>
    <scope>NUCLEOTIDE SEQUENCE</scope>
    <source>
        <strain evidence="15">CBS 394.84</strain>
    </source>
</reference>
<dbReference type="SUPFAM" id="SSF50630">
    <property type="entry name" value="Acid proteases"/>
    <property type="match status" value="1"/>
</dbReference>
<dbReference type="InterPro" id="IPR021109">
    <property type="entry name" value="Peptidase_aspartic_dom_sf"/>
</dbReference>
<dbReference type="PRINTS" id="PR00792">
    <property type="entry name" value="PEPSIN"/>
</dbReference>
<evidence type="ECO:0000259" key="14">
    <source>
        <dbReference type="PROSITE" id="PS51767"/>
    </source>
</evidence>
<evidence type="ECO:0000313" key="16">
    <source>
        <dbReference type="Proteomes" id="UP000800039"/>
    </source>
</evidence>
<evidence type="ECO:0000256" key="13">
    <source>
        <dbReference type="SAM" id="SignalP"/>
    </source>
</evidence>
<keyword evidence="3" id="KW-1003">Cell membrane</keyword>
<evidence type="ECO:0000256" key="12">
    <source>
        <dbReference type="SAM" id="MobiDB-lite"/>
    </source>
</evidence>
<evidence type="ECO:0000256" key="9">
    <source>
        <dbReference type="ARBA" id="ARBA00023288"/>
    </source>
</evidence>
<dbReference type="OrthoDB" id="660550at2759"/>
<sequence length="524" mass="55029">MRTSLSTWLAFSAAAALLPTATAFYPYQYGDDSKSSSSSSNSNSRLRRIPLPPSTSNANSNNNVQPITLPLRRVPSPLRARQNTYNIVNSNDPKQEKSVAIDQDGRDISYMVAVTFGDSKEEYHLLLDTAASNTWVMSQECSSSACKTHNTFGAGDSSTVKPDSSKSFSVTYGTGSVSGTLATDMLHIGALSPTLTFGLATTVSQEFRSYPMDGILGIGRGTPPTTSGSIAAPQVMDVLSTSNLIGAKLYGIHLSRAKDGKLDGELDLGAVNKDRFSGELNWLSAVDNDRGFWEVQLEDAGVDGKTLGLSGRTAIMDTGTSYILVPRDDALAMHSQISGFKQDGETFGVPCEATAVIQFSFNKQGYNISTADWVGAKIERGAMSGLCMSNIIGRQTFSDKQWLVGDVFLKNVYSVFDADEKRVGLGVKGSEDVDKTGEASSTTMSSAASGESTSTSTTMQTWSNALSATGASKTANSSSGGASPTAPAEGQPQGQNGQSGAVGRASAPLLGLTVAGVTLLSLFI</sequence>
<dbReference type="EMBL" id="ML976614">
    <property type="protein sequence ID" value="KAF1849590.1"/>
    <property type="molecule type" value="Genomic_DNA"/>
</dbReference>
<keyword evidence="6" id="KW-0378">Hydrolase</keyword>
<feature type="compositionally biased region" description="Basic and acidic residues" evidence="12">
    <location>
        <begin position="428"/>
        <end position="437"/>
    </location>
</feature>
<evidence type="ECO:0000256" key="4">
    <source>
        <dbReference type="ARBA" id="ARBA00022670"/>
    </source>
</evidence>
<dbReference type="CDD" id="cd05471">
    <property type="entry name" value="pepsin_like"/>
    <property type="match status" value="1"/>
</dbReference>
<feature type="domain" description="Peptidase A1" evidence="14">
    <location>
        <begin position="110"/>
        <end position="426"/>
    </location>
</feature>
<dbReference type="GO" id="GO:0004190">
    <property type="term" value="F:aspartic-type endopeptidase activity"/>
    <property type="evidence" value="ECO:0007669"/>
    <property type="project" value="UniProtKB-KW"/>
</dbReference>
<dbReference type="GO" id="GO:0005886">
    <property type="term" value="C:plasma membrane"/>
    <property type="evidence" value="ECO:0007669"/>
    <property type="project" value="UniProtKB-SubCell"/>
</dbReference>
<dbReference type="PROSITE" id="PS51767">
    <property type="entry name" value="PEPTIDASE_A1"/>
    <property type="match status" value="1"/>
</dbReference>
<dbReference type="GO" id="GO:0006508">
    <property type="term" value="P:proteolysis"/>
    <property type="evidence" value="ECO:0007669"/>
    <property type="project" value="UniProtKB-KW"/>
</dbReference>
<dbReference type="GeneID" id="63848692"/>
<keyword evidence="11" id="KW-1015">Disulfide bond</keyword>
<dbReference type="PANTHER" id="PTHR47966">
    <property type="entry name" value="BETA-SITE APP-CLEAVING ENZYME, ISOFORM A-RELATED"/>
    <property type="match status" value="1"/>
</dbReference>
<name>A0A9P4LC16_9PLEO</name>
<feature type="compositionally biased region" description="Low complexity" evidence="12">
    <location>
        <begin position="438"/>
        <end position="459"/>
    </location>
</feature>
<evidence type="ECO:0000256" key="10">
    <source>
        <dbReference type="PIRSR" id="PIRSR601461-1"/>
    </source>
</evidence>